<evidence type="ECO:0000256" key="3">
    <source>
        <dbReference type="SAM" id="SignalP"/>
    </source>
</evidence>
<dbReference type="NCBIfam" id="TIGR04183">
    <property type="entry name" value="Por_Secre_tail"/>
    <property type="match status" value="1"/>
</dbReference>
<dbReference type="InterPro" id="IPR036116">
    <property type="entry name" value="FN3_sf"/>
</dbReference>
<feature type="signal peptide" evidence="3">
    <location>
        <begin position="1"/>
        <end position="21"/>
    </location>
</feature>
<keyword evidence="1 3" id="KW-0732">Signal</keyword>
<accession>A0A420DG33</accession>
<feature type="domain" description="Glycine-rich" evidence="6">
    <location>
        <begin position="31"/>
        <end position="219"/>
    </location>
</feature>
<name>A0A420DG33_9FLAO</name>
<feature type="compositionally biased region" description="Gly residues" evidence="2">
    <location>
        <begin position="148"/>
        <end position="188"/>
    </location>
</feature>
<evidence type="ECO:0000256" key="1">
    <source>
        <dbReference type="ARBA" id="ARBA00022729"/>
    </source>
</evidence>
<dbReference type="InterPro" id="IPR045474">
    <property type="entry name" value="GEVED"/>
</dbReference>
<dbReference type="Pfam" id="PF19081">
    <property type="entry name" value="Ig_7"/>
    <property type="match status" value="1"/>
</dbReference>
<sequence>MTKKTLFSILSVILISFCSFAQTTQTISTPGAGTFYVPCDVTSITIEAWGAGGAGGGSNRNGRHGGGGGGGGYTTDVFTVTPGQAINYTIGAGGIGGTGNGQDGGDTNILTLTANGGNGGNRGIPPGGNGGAGGGSSGGNTNTDGTNGQDGNGSIGGNGGNGANPNGGIGGNGVHNGSGFNGTTPGGGGGGAEATTFLIIFTVAENGGDGGNGQIRFTYTTNDTYCQPSFTGNRPITNVTFDNINNTTTNTLGGSSLESFCDLATVQQGSTTPISVKGRTNGNNTYFVTVFIDWNQNSIYENNATERYDIGTITNSTGIDNVTLNNSITAPLTATLGLTRMRVIMKFNSYVTGSCQSGSFGQAEDYSINVTPTLPCSAPTVQPQAPLSLTATGTSISGTFTYSNPAVDNYLVVMNTSGVQPTPNNGTTYTSFPNPGNNTVGAGNIVIDTDDDNIFTAAGLTTNTTYYFYVFSYNSNCTGGPLYNTANPLNASTTTTNNTYCTPSANNTNYYINNVRFLGTLQEAEHLNSGRATNGYGDYTNRSPKCEQAQGEGINVFVEARDQNYRGRFRAWVDWDRNGVFDNPGELVYSSGGTNILSTTFGFVIPAGQAVGDYRIRIRIKYGANPGPCGYLSRSETEDYIFTVVPSCNAIITSVTDGENCGPGQVSLSASGSANTASYNWYTTETGGTADPAQHSNTFLTPNIIATTTYYVAAVSTNSCESLVRQPVIATISPITDLEFTPTSPEVCGEDNVIEVSASGNSELVYLINEDFEGSGLGSFVNIENNASNNATNWTNRQSTLQFPVAGPYADIWLPAISSGINNNNFALAIYDISGTHHNSLTSSTNPSTADFLDLTLTFDLYYSRYEIDNVNVGDDYVSVQVATNAAGNNWTELNRYVTDIGIGTRFEKQTFDLSNYIDNPAETNIRVRIRYYGSYVDGAAVDNIKIFGNRPLTTTAFNWTSNIPVDVFTDLAATISYTPNTPIAGPIYVKPDYNSGQLEDDEFEFTAQATLANGCLTSEKIIIQNKTKVWIGNRNGSLDWNNANNWAPSGIPTIDNCVIIPSNCKIPNGPPLPPSINYNAYAKNLTIKSTGNLELLTTQNLIVKEAINIDNNGVFDIQDNASLLQIENFSNTGIAKIKRDTQPITRLDYTYWGSPVTESSNYKLNDLSPLTPTDRFFTWRPTINSGGAGDWLWMNPTTTDMKPGVGYAVLAPGNHTNDNSNPVVYPAEFVGTPENGTVNVNITMGTDANIGTSVFPGGPLVVAEDDQWNLIANPYPSAIDITDFLSYIDPNNPSIDNTAILDGTIYLWTHNSEPDAAYPDYFYGNYGINYTSDDYAKINYMGATTTYDQALSGGQFPTQFIASGQGFFILATNNGTAVFNNDMRVTSNNDNFFRQRSSNTSQNSTSSVSFEKHRLWLNLSNNNGGFSQILIGYAQGASLDWDRGLDGLAFGGNAVTFYSVIPDKILAIQGRPLPFTETDEVPLGFVATGQNSYTIGIDHLDAFFETQPIYLEDTYTGIVHDLKLNPYSFSSDAGRFNDRFILKYTDDTLGVSEFSNNLITIIAPQGNYIKVTSKNEPLNSIMVYDILGRTLIDRKDINITELTLNKRTLPSGTYIVKATLYNGKQKTQKVILKY</sequence>
<evidence type="ECO:0000313" key="8">
    <source>
        <dbReference type="Proteomes" id="UP000284892"/>
    </source>
</evidence>
<dbReference type="Proteomes" id="UP000284892">
    <property type="component" value="Unassembled WGS sequence"/>
</dbReference>
<feature type="domain" description="GEVED" evidence="5">
    <location>
        <begin position="569"/>
        <end position="642"/>
    </location>
</feature>
<dbReference type="RefSeq" id="WP_120202244.1">
    <property type="nucleotide sequence ID" value="NZ_RAQJ01000005.1"/>
</dbReference>
<evidence type="ECO:0000259" key="4">
    <source>
        <dbReference type="Pfam" id="PF19081"/>
    </source>
</evidence>
<dbReference type="Pfam" id="PF21722">
    <property type="entry name" value="Gly_rich_2"/>
    <property type="match status" value="1"/>
</dbReference>
<feature type="region of interest" description="Disordered" evidence="2">
    <location>
        <begin position="106"/>
        <end position="188"/>
    </location>
</feature>
<dbReference type="OrthoDB" id="1652165at2"/>
<feature type="compositionally biased region" description="Gly residues" evidence="2">
    <location>
        <begin position="116"/>
        <end position="138"/>
    </location>
</feature>
<protein>
    <submittedName>
        <fullName evidence="7">Uncharacterized protein</fullName>
    </submittedName>
</protein>
<dbReference type="Pfam" id="PF20009">
    <property type="entry name" value="GEVED"/>
    <property type="match status" value="2"/>
</dbReference>
<evidence type="ECO:0000259" key="6">
    <source>
        <dbReference type="Pfam" id="PF21722"/>
    </source>
</evidence>
<feature type="chain" id="PRO_5019297216" evidence="3">
    <location>
        <begin position="22"/>
        <end position="1635"/>
    </location>
</feature>
<evidence type="ECO:0000313" key="7">
    <source>
        <dbReference type="EMBL" id="RKE91991.1"/>
    </source>
</evidence>
<feature type="domain" description="GEVED" evidence="5">
    <location>
        <begin position="288"/>
        <end position="369"/>
    </location>
</feature>
<comment type="caution">
    <text evidence="7">The sequence shown here is derived from an EMBL/GenBank/DDBJ whole genome shotgun (WGS) entry which is preliminary data.</text>
</comment>
<evidence type="ECO:0000256" key="2">
    <source>
        <dbReference type="SAM" id="MobiDB-lite"/>
    </source>
</evidence>
<feature type="compositionally biased region" description="Low complexity" evidence="2">
    <location>
        <begin position="106"/>
        <end position="115"/>
    </location>
</feature>
<evidence type="ECO:0000259" key="5">
    <source>
        <dbReference type="Pfam" id="PF20009"/>
    </source>
</evidence>
<feature type="domain" description="Ig-like" evidence="4">
    <location>
        <begin position="655"/>
        <end position="734"/>
    </location>
</feature>
<dbReference type="InterPro" id="IPR049304">
    <property type="entry name" value="Gly_rich_dom"/>
</dbReference>
<dbReference type="EMBL" id="RAQJ01000005">
    <property type="protein sequence ID" value="RKE91991.1"/>
    <property type="molecule type" value="Genomic_DNA"/>
</dbReference>
<keyword evidence="8" id="KW-1185">Reference proteome</keyword>
<organism evidence="7 8">
    <name type="scientific">Ichthyenterobacterium magnum</name>
    <dbReference type="NCBI Taxonomy" id="1230530"/>
    <lineage>
        <taxon>Bacteria</taxon>
        <taxon>Pseudomonadati</taxon>
        <taxon>Bacteroidota</taxon>
        <taxon>Flavobacteriia</taxon>
        <taxon>Flavobacteriales</taxon>
        <taxon>Flavobacteriaceae</taxon>
        <taxon>Ichthyenterobacterium</taxon>
    </lineage>
</organism>
<dbReference type="NCBIfam" id="NF033708">
    <property type="entry name" value="T9SS_Cterm_ChiA"/>
    <property type="match status" value="1"/>
</dbReference>
<dbReference type="InterPro" id="IPR044023">
    <property type="entry name" value="Ig_7"/>
</dbReference>
<proteinExistence type="predicted"/>
<dbReference type="SUPFAM" id="SSF49265">
    <property type="entry name" value="Fibronectin type III"/>
    <property type="match status" value="1"/>
</dbReference>
<gene>
    <name evidence="7" type="ORF">BXY80_2423</name>
</gene>
<dbReference type="InterPro" id="IPR026444">
    <property type="entry name" value="Secre_tail"/>
</dbReference>
<reference evidence="7 8" key="1">
    <citation type="submission" date="2018-09" db="EMBL/GenBank/DDBJ databases">
        <title>Genomic Encyclopedia of Archaeal and Bacterial Type Strains, Phase II (KMG-II): from individual species to whole genera.</title>
        <authorList>
            <person name="Goeker M."/>
        </authorList>
    </citation>
    <scope>NUCLEOTIDE SEQUENCE [LARGE SCALE GENOMIC DNA]</scope>
    <source>
        <strain evidence="7 8">DSM 26283</strain>
    </source>
</reference>